<dbReference type="AlphaFoldDB" id="A0A1R1QIR5"/>
<dbReference type="Pfam" id="PF02698">
    <property type="entry name" value="DUF218"/>
    <property type="match status" value="1"/>
</dbReference>
<dbReference type="RefSeq" id="WP_076760671.1">
    <property type="nucleotide sequence ID" value="NZ_JARMMK010000007.1"/>
</dbReference>
<gene>
    <name evidence="3" type="ORF">BW143_13880</name>
</gene>
<dbReference type="Gene3D" id="3.40.50.620">
    <property type="entry name" value="HUPs"/>
    <property type="match status" value="1"/>
</dbReference>
<keyword evidence="1" id="KW-0812">Transmembrane</keyword>
<dbReference type="CDD" id="cd06259">
    <property type="entry name" value="YdcF-like"/>
    <property type="match status" value="1"/>
</dbReference>
<dbReference type="GO" id="GO:0000270">
    <property type="term" value="P:peptidoglycan metabolic process"/>
    <property type="evidence" value="ECO:0007669"/>
    <property type="project" value="TreeGrafter"/>
</dbReference>
<dbReference type="InterPro" id="IPR003848">
    <property type="entry name" value="DUF218"/>
</dbReference>
<dbReference type="InterPro" id="IPR014729">
    <property type="entry name" value="Rossmann-like_a/b/a_fold"/>
</dbReference>
<feature type="transmembrane region" description="Helical" evidence="1">
    <location>
        <begin position="136"/>
        <end position="154"/>
    </location>
</feature>
<dbReference type="Proteomes" id="UP000187367">
    <property type="component" value="Unassembled WGS sequence"/>
</dbReference>
<sequence>MVYGVITFIFLAIFLAFYITDQRRIINGFLFNMFFCSFLVFSYYLAFIAEIGFFKLFVIIPLLIFFFILTFGLFALCIGLFLNARILIKREGRRLSNCLTLISGICLILFFLFSMIDPARFLSPNFQPMFAGSSLIVVYFFFHLTNFLTAYFLYQFNRPKRNQDFIIVLGSGLINDTVPPLLASRINKAIDFYWKQAAIAPPPKMIFSGGQGPDENLSEAEAMQIYALKKGVPQKHTLKEDRSVNTYQNMLFSKQLMDSITDCKYNSIFTTNNFHLFRASLYAKRAGLKSQGIGSKTAFYYWPNAMIREYIAIIVMNRKRHSIVVGTILGFSILLTAFQFFID</sequence>
<evidence type="ECO:0000313" key="3">
    <source>
        <dbReference type="EMBL" id="OMI04537.1"/>
    </source>
</evidence>
<dbReference type="GO" id="GO:0005886">
    <property type="term" value="C:plasma membrane"/>
    <property type="evidence" value="ECO:0007669"/>
    <property type="project" value="TreeGrafter"/>
</dbReference>
<keyword evidence="1" id="KW-0472">Membrane</keyword>
<accession>A0A1R1RZQ2</accession>
<dbReference type="FunFam" id="3.40.50.620:FF:000150">
    <property type="entry name" value="Integral membrane protein"/>
    <property type="match status" value="1"/>
</dbReference>
<protein>
    <recommendedName>
        <fullName evidence="2">DUF218 domain-containing protein</fullName>
    </recommendedName>
</protein>
<feature type="transmembrane region" description="Helical" evidence="1">
    <location>
        <begin position="323"/>
        <end position="342"/>
    </location>
</feature>
<comment type="caution">
    <text evidence="3">The sequence shown here is derived from an EMBL/GenBank/DDBJ whole genome shotgun (WGS) entry which is preliminary data.</text>
</comment>
<dbReference type="GO" id="GO:0043164">
    <property type="term" value="P:Gram-negative-bacterium-type cell wall biogenesis"/>
    <property type="evidence" value="ECO:0007669"/>
    <property type="project" value="TreeGrafter"/>
</dbReference>
<name>A0A1R1QIR5_9BACI</name>
<keyword evidence="4" id="KW-1185">Reference proteome</keyword>
<dbReference type="PANTHER" id="PTHR30336">
    <property type="entry name" value="INNER MEMBRANE PROTEIN, PROBABLE PERMEASE"/>
    <property type="match status" value="1"/>
</dbReference>
<dbReference type="OrthoDB" id="9782395at2"/>
<reference evidence="3 4" key="1">
    <citation type="submission" date="2017-01" db="EMBL/GenBank/DDBJ databases">
        <title>Bacillus phylogenomics.</title>
        <authorList>
            <person name="Dunlap C."/>
        </authorList>
    </citation>
    <scope>NUCLEOTIDE SEQUENCE [LARGE SCALE GENOMIC DNA]</scope>
    <source>
        <strain evidence="3 4">NRRL B-41282</strain>
    </source>
</reference>
<feature type="transmembrane region" description="Helical" evidence="1">
    <location>
        <begin position="95"/>
        <end position="116"/>
    </location>
</feature>
<evidence type="ECO:0000259" key="2">
    <source>
        <dbReference type="Pfam" id="PF02698"/>
    </source>
</evidence>
<organism evidence="3 4">
    <name type="scientific">Bacillus swezeyi</name>
    <dbReference type="NCBI Taxonomy" id="1925020"/>
    <lineage>
        <taxon>Bacteria</taxon>
        <taxon>Bacillati</taxon>
        <taxon>Bacillota</taxon>
        <taxon>Bacilli</taxon>
        <taxon>Bacillales</taxon>
        <taxon>Bacillaceae</taxon>
        <taxon>Bacillus</taxon>
    </lineage>
</organism>
<evidence type="ECO:0000256" key="1">
    <source>
        <dbReference type="SAM" id="Phobius"/>
    </source>
</evidence>
<feature type="transmembrane region" description="Helical" evidence="1">
    <location>
        <begin position="6"/>
        <end position="21"/>
    </location>
</feature>
<dbReference type="EMBL" id="MTJL01000026">
    <property type="protein sequence ID" value="OMI04537.1"/>
    <property type="molecule type" value="Genomic_DNA"/>
</dbReference>
<accession>A0A1R1QIR5</accession>
<dbReference type="InterPro" id="IPR051599">
    <property type="entry name" value="Cell_Envelope_Assoc"/>
</dbReference>
<feature type="transmembrane region" description="Helical" evidence="1">
    <location>
        <begin position="28"/>
        <end position="46"/>
    </location>
</feature>
<dbReference type="PANTHER" id="PTHR30336:SF18">
    <property type="entry name" value="MEMBRANE PROTEIN"/>
    <property type="match status" value="1"/>
</dbReference>
<keyword evidence="1" id="KW-1133">Transmembrane helix</keyword>
<evidence type="ECO:0000313" key="4">
    <source>
        <dbReference type="Proteomes" id="UP000187367"/>
    </source>
</evidence>
<proteinExistence type="predicted"/>
<feature type="transmembrane region" description="Helical" evidence="1">
    <location>
        <begin position="58"/>
        <end position="83"/>
    </location>
</feature>
<feature type="domain" description="DUF218" evidence="2">
    <location>
        <begin position="164"/>
        <end position="312"/>
    </location>
</feature>